<dbReference type="PANTHER" id="PTHR21433:SF0">
    <property type="entry name" value="TRANSMEMBRANE PROTEIN 120 HOMOLOG"/>
    <property type="match status" value="1"/>
</dbReference>
<comment type="caution">
    <text evidence="9">The sequence shown here is derived from an EMBL/GenBank/DDBJ whole genome shotgun (WGS) entry which is preliminary data.</text>
</comment>
<feature type="coiled-coil region" evidence="6">
    <location>
        <begin position="36"/>
        <end position="63"/>
    </location>
</feature>
<evidence type="ECO:0000256" key="4">
    <source>
        <dbReference type="ARBA" id="ARBA00022989"/>
    </source>
</evidence>
<dbReference type="GO" id="GO:0016020">
    <property type="term" value="C:membrane"/>
    <property type="evidence" value="ECO:0007669"/>
    <property type="project" value="UniProtKB-SubCell"/>
</dbReference>
<feature type="transmembrane region" description="Helical" evidence="8">
    <location>
        <begin position="167"/>
        <end position="188"/>
    </location>
</feature>
<feature type="compositionally biased region" description="Gly residues" evidence="7">
    <location>
        <begin position="365"/>
        <end position="378"/>
    </location>
</feature>
<evidence type="ECO:0000256" key="3">
    <source>
        <dbReference type="ARBA" id="ARBA00022692"/>
    </source>
</evidence>
<feature type="compositionally biased region" description="Gly residues" evidence="7">
    <location>
        <begin position="412"/>
        <end position="422"/>
    </location>
</feature>
<feature type="transmembrane region" description="Helical" evidence="8">
    <location>
        <begin position="209"/>
        <end position="225"/>
    </location>
</feature>
<name>A0A9W6BR43_9CHLO</name>
<evidence type="ECO:0000256" key="1">
    <source>
        <dbReference type="ARBA" id="ARBA00004141"/>
    </source>
</evidence>
<protein>
    <submittedName>
        <fullName evidence="9">Uncharacterized protein</fullName>
    </submittedName>
</protein>
<feature type="transmembrane region" description="Helical" evidence="8">
    <location>
        <begin position="329"/>
        <end position="350"/>
    </location>
</feature>
<keyword evidence="6" id="KW-0175">Coiled coil</keyword>
<reference evidence="9 10" key="1">
    <citation type="journal article" date="2023" name="Commun. Biol.">
        <title>Reorganization of the ancestral sex-determining regions during the evolution of trioecy in Pleodorina starrii.</title>
        <authorList>
            <person name="Takahashi K."/>
            <person name="Suzuki S."/>
            <person name="Kawai-Toyooka H."/>
            <person name="Yamamoto K."/>
            <person name="Hamaji T."/>
            <person name="Ootsuki R."/>
            <person name="Yamaguchi H."/>
            <person name="Kawachi M."/>
            <person name="Higashiyama T."/>
            <person name="Nozaki H."/>
        </authorList>
    </citation>
    <scope>NUCLEOTIDE SEQUENCE [LARGE SCALE GENOMIC DNA]</scope>
    <source>
        <strain evidence="9 10">NIES-4479</strain>
    </source>
</reference>
<keyword evidence="5 8" id="KW-0472">Membrane</keyword>
<evidence type="ECO:0000256" key="6">
    <source>
        <dbReference type="SAM" id="Coils"/>
    </source>
</evidence>
<keyword evidence="10" id="KW-1185">Reference proteome</keyword>
<feature type="region of interest" description="Disordered" evidence="7">
    <location>
        <begin position="360"/>
        <end position="444"/>
    </location>
</feature>
<organism evidence="9 10">
    <name type="scientific">Pleodorina starrii</name>
    <dbReference type="NCBI Taxonomy" id="330485"/>
    <lineage>
        <taxon>Eukaryota</taxon>
        <taxon>Viridiplantae</taxon>
        <taxon>Chlorophyta</taxon>
        <taxon>core chlorophytes</taxon>
        <taxon>Chlorophyceae</taxon>
        <taxon>CS clade</taxon>
        <taxon>Chlamydomonadales</taxon>
        <taxon>Volvocaceae</taxon>
        <taxon>Pleodorina</taxon>
    </lineage>
</organism>
<evidence type="ECO:0000256" key="5">
    <source>
        <dbReference type="ARBA" id="ARBA00023136"/>
    </source>
</evidence>
<dbReference type="EMBL" id="BRXU01000014">
    <property type="protein sequence ID" value="GLC56031.1"/>
    <property type="molecule type" value="Genomic_DNA"/>
</dbReference>
<dbReference type="PANTHER" id="PTHR21433">
    <property type="entry name" value="TRANSMEMBRANE PROTEIN INDUCED BY TUMOR NECROSIS FACTOR ALPHA"/>
    <property type="match status" value="1"/>
</dbReference>
<dbReference type="InterPro" id="IPR012926">
    <property type="entry name" value="TMEM120A/B"/>
</dbReference>
<accession>A0A9W6BR43</accession>
<keyword evidence="3 8" id="KW-0812">Transmembrane</keyword>
<feature type="transmembrane region" description="Helical" evidence="8">
    <location>
        <begin position="231"/>
        <end position="248"/>
    </location>
</feature>
<dbReference type="Proteomes" id="UP001165080">
    <property type="component" value="Unassembled WGS sequence"/>
</dbReference>
<feature type="compositionally biased region" description="Gly residues" evidence="7">
    <location>
        <begin position="392"/>
        <end position="404"/>
    </location>
</feature>
<gene>
    <name evidence="9" type="primary">PLEST002972</name>
    <name evidence="9" type="ORF">PLESTB_001057100</name>
</gene>
<dbReference type="OrthoDB" id="2015098at2759"/>
<feature type="transmembrane region" description="Helical" evidence="8">
    <location>
        <begin position="284"/>
        <end position="309"/>
    </location>
</feature>
<feature type="compositionally biased region" description="Gly residues" evidence="7">
    <location>
        <begin position="434"/>
        <end position="444"/>
    </location>
</feature>
<evidence type="ECO:0000256" key="7">
    <source>
        <dbReference type="SAM" id="MobiDB-lite"/>
    </source>
</evidence>
<evidence type="ECO:0000256" key="8">
    <source>
        <dbReference type="SAM" id="Phobius"/>
    </source>
</evidence>
<dbReference type="AlphaFoldDB" id="A0A9W6BR43"/>
<evidence type="ECO:0000313" key="10">
    <source>
        <dbReference type="Proteomes" id="UP001165080"/>
    </source>
</evidence>
<comment type="subcellular location">
    <subcellularLocation>
        <location evidence="1">Membrane</location>
        <topology evidence="1">Multi-pass membrane protein</topology>
    </subcellularLocation>
</comment>
<proteinExistence type="inferred from homology"/>
<keyword evidence="4 8" id="KW-1133">Transmembrane helix</keyword>
<feature type="compositionally biased region" description="Low complexity" evidence="7">
    <location>
        <begin position="379"/>
        <end position="391"/>
    </location>
</feature>
<evidence type="ECO:0000313" key="9">
    <source>
        <dbReference type="EMBL" id="GLC56031.1"/>
    </source>
</evidence>
<comment type="similarity">
    <text evidence="2">Belongs to the TMEM120 family.</text>
</comment>
<dbReference type="Pfam" id="PF07851">
    <property type="entry name" value="TMEM120A-B"/>
    <property type="match status" value="1"/>
</dbReference>
<feature type="transmembrane region" description="Helical" evidence="8">
    <location>
        <begin position="132"/>
        <end position="151"/>
    </location>
</feature>
<evidence type="ECO:0000256" key="2">
    <source>
        <dbReference type="ARBA" id="ARBA00009700"/>
    </source>
</evidence>
<sequence length="444" mass="47346">MEDKDVQKAEAEQLLARCRALSSRALTYCNRIVGESDALSTEIKSLLQTITTAEKQARALSNRADADAVGAVLKDARNVVTGLGPGGDLRKFCKPRNPWLIRLLLGDKINLVAMRRDVSQGIREEYHRFRDTSAAVMLLGPLSLVVGMSWADKHQGVVFGTGTLTPWLLTGVQMYLAWLSYFYLAMALRENVLYVNGSRIRSWWMQHHYWSAAASLVMLGLPVTSPAVHLFFRYFLLWSVFQAAVMFVQNRYQRRRMYTRIALGRDGAMDVVAGESSGSSGQLLLLYPMLYTLQVLQFAIGAGVAWRTYPAFLSAEGWLEAEAQGSDLRGMRGVCVVGLVFAFMAYRNFLTTLLTMMEKKRGGRGGRGGGGGGGGGRRGSSPASGRVSGPAPGSGSGSGTGRAAGAGVASPRGGGGGGGGSAAGEMAARDALGQEGGVGKGKAA</sequence>